<evidence type="ECO:0000313" key="22">
    <source>
        <dbReference type="Proteomes" id="UP000243661"/>
    </source>
</evidence>
<dbReference type="InterPro" id="IPR016037">
    <property type="entry name" value="DHQ_synth_AroB"/>
</dbReference>
<feature type="binding site" evidence="18">
    <location>
        <position position="150"/>
    </location>
    <ligand>
        <name>NAD(+)</name>
        <dbReference type="ChEBI" id="CHEBI:57540"/>
    </ligand>
</feature>
<sequence length="361" mass="39516">MQTLHVELGDRRYPIFIGSDLNPRNLLEPYIHGQQVMIVSNTTVAPLYLTTYVAALEALGKKVATCILPDGEKYKNIEYLNLIFDALLEAGFNRDATVLALGGGVIGDMAGFASACFQRGVYFIQVPTTLLSQVDSSVGGKTGINHPLGKNMIGAFQQPQVVLADMAQLVTLPTRELSAGLAEVIKYALLGDVDFLDWLEGHIDDLVGRDPERLAEAVYRSCAHKARIVASDEKEQGERALLNLGHTFGHAIESYMGYGVWLHGEAVAVGMVMAADLSQRLGWISTDDLERTKKIIQRAHLPVKCPAIPLDEFLGFMAHDKKVLNGQLRLVLMSTLGKAIITKDFDVELMKQAILANQEKA</sequence>
<organism evidence="21 22">
    <name type="scientific">Acinetobacter albensis</name>
    <dbReference type="NCBI Taxonomy" id="1673609"/>
    <lineage>
        <taxon>Bacteria</taxon>
        <taxon>Pseudomonadati</taxon>
        <taxon>Pseudomonadota</taxon>
        <taxon>Gammaproteobacteria</taxon>
        <taxon>Moraxellales</taxon>
        <taxon>Moraxellaceae</taxon>
        <taxon>Acinetobacter</taxon>
    </lineage>
</organism>
<evidence type="ECO:0000256" key="3">
    <source>
        <dbReference type="ARBA" id="ARBA00003485"/>
    </source>
</evidence>
<feature type="binding site" evidence="18">
    <location>
        <begin position="70"/>
        <end position="75"/>
    </location>
    <ligand>
        <name>NAD(+)</name>
        <dbReference type="ChEBI" id="CHEBI:57540"/>
    </ligand>
</feature>
<dbReference type="Pfam" id="PF01761">
    <property type="entry name" value="DHQ_synthase"/>
    <property type="match status" value="1"/>
</dbReference>
<comment type="cofactor">
    <cofactor evidence="2 18">
        <name>NAD(+)</name>
        <dbReference type="ChEBI" id="CHEBI:57540"/>
    </cofactor>
</comment>
<keyword evidence="11 18" id="KW-0479">Metal-binding</keyword>
<dbReference type="GO" id="GO:0046872">
    <property type="term" value="F:metal ion binding"/>
    <property type="evidence" value="ECO:0007669"/>
    <property type="project" value="UniProtKB-KW"/>
</dbReference>
<dbReference type="CDD" id="cd08195">
    <property type="entry name" value="DHQS"/>
    <property type="match status" value="1"/>
</dbReference>
<feature type="binding site" evidence="18">
    <location>
        <position position="246"/>
    </location>
    <ligand>
        <name>Zn(2+)</name>
        <dbReference type="ChEBI" id="CHEBI:29105"/>
    </ligand>
</feature>
<keyword evidence="17 18" id="KW-0170">Cobalt</keyword>
<keyword evidence="10 18" id="KW-0028">Amino-acid biosynthesis</keyword>
<feature type="binding site" evidence="18">
    <location>
        <position position="141"/>
    </location>
    <ligand>
        <name>NAD(+)</name>
        <dbReference type="ChEBI" id="CHEBI:57540"/>
    </ligand>
</feature>
<dbReference type="GO" id="GO:0008652">
    <property type="term" value="P:amino acid biosynthetic process"/>
    <property type="evidence" value="ECO:0007669"/>
    <property type="project" value="UniProtKB-KW"/>
</dbReference>
<evidence type="ECO:0000256" key="12">
    <source>
        <dbReference type="ARBA" id="ARBA00022741"/>
    </source>
</evidence>
<evidence type="ECO:0000256" key="6">
    <source>
        <dbReference type="ARBA" id="ARBA00005412"/>
    </source>
</evidence>
<dbReference type="InterPro" id="IPR050071">
    <property type="entry name" value="Dehydroquinate_synthase"/>
</dbReference>
<feature type="binding site" evidence="18">
    <location>
        <position position="183"/>
    </location>
    <ligand>
        <name>Zn(2+)</name>
        <dbReference type="ChEBI" id="CHEBI:29105"/>
    </ligand>
</feature>
<evidence type="ECO:0000256" key="4">
    <source>
        <dbReference type="ARBA" id="ARBA00004496"/>
    </source>
</evidence>
<protein>
    <recommendedName>
        <fullName evidence="8 18">3-dehydroquinate synthase</fullName>
        <shortName evidence="18">DHQS</shortName>
        <ecNumber evidence="7 18">4.2.3.4</ecNumber>
    </recommendedName>
</protein>
<evidence type="ECO:0000256" key="2">
    <source>
        <dbReference type="ARBA" id="ARBA00001911"/>
    </source>
</evidence>
<feature type="domain" description="3-dehydroquinate synthase C-terminal" evidence="20">
    <location>
        <begin position="180"/>
        <end position="323"/>
    </location>
</feature>
<dbReference type="PANTHER" id="PTHR43622:SF7">
    <property type="entry name" value="3-DEHYDROQUINATE SYNTHASE, CHLOROPLASTIC"/>
    <property type="match status" value="1"/>
</dbReference>
<dbReference type="InterPro" id="IPR030960">
    <property type="entry name" value="DHQS/DOIS_N"/>
</dbReference>
<dbReference type="InterPro" id="IPR056179">
    <property type="entry name" value="DHQS_C"/>
</dbReference>
<dbReference type="EC" id="4.2.3.4" evidence="7 18"/>
<feature type="domain" description="3-dehydroquinate synthase N-terminal" evidence="19">
    <location>
        <begin position="66"/>
        <end position="178"/>
    </location>
</feature>
<reference evidence="21 22" key="1">
    <citation type="submission" date="2016-08" db="EMBL/GenBank/DDBJ databases">
        <authorList>
            <person name="Seilhamer J.J."/>
        </authorList>
    </citation>
    <scope>NUCLEOTIDE SEQUENCE [LARGE SCALE GENOMIC DNA]</scope>
    <source>
        <strain evidence="21 22">ANC 4874</strain>
    </source>
</reference>
<evidence type="ECO:0000256" key="5">
    <source>
        <dbReference type="ARBA" id="ARBA00004661"/>
    </source>
</evidence>
<evidence type="ECO:0000256" key="16">
    <source>
        <dbReference type="ARBA" id="ARBA00023239"/>
    </source>
</evidence>
<evidence type="ECO:0000256" key="17">
    <source>
        <dbReference type="ARBA" id="ARBA00023285"/>
    </source>
</evidence>
<comment type="subcellular location">
    <subcellularLocation>
        <location evidence="4 18">Cytoplasm</location>
    </subcellularLocation>
</comment>
<dbReference type="GO" id="GO:0009073">
    <property type="term" value="P:aromatic amino acid family biosynthetic process"/>
    <property type="evidence" value="ECO:0007669"/>
    <property type="project" value="UniProtKB-KW"/>
</dbReference>
<dbReference type="AlphaFoldDB" id="A0A1C4GTM6"/>
<keyword evidence="9 18" id="KW-0963">Cytoplasm</keyword>
<feature type="binding site" evidence="18">
    <location>
        <position position="263"/>
    </location>
    <ligand>
        <name>Zn(2+)</name>
        <dbReference type="ChEBI" id="CHEBI:29105"/>
    </ligand>
</feature>
<dbReference type="Gene3D" id="1.20.1090.10">
    <property type="entry name" value="Dehydroquinate synthase-like - alpha domain"/>
    <property type="match status" value="1"/>
</dbReference>
<evidence type="ECO:0000256" key="14">
    <source>
        <dbReference type="ARBA" id="ARBA00023027"/>
    </source>
</evidence>
<dbReference type="InterPro" id="IPR030963">
    <property type="entry name" value="DHQ_synth_fam"/>
</dbReference>
<evidence type="ECO:0000256" key="10">
    <source>
        <dbReference type="ARBA" id="ARBA00022605"/>
    </source>
</evidence>
<dbReference type="Gene3D" id="3.40.50.1970">
    <property type="match status" value="1"/>
</dbReference>
<comment type="function">
    <text evidence="3 18">Catalyzes the conversion of 3-deoxy-D-arabino-heptulosonate 7-phosphate (DAHP) to dehydroquinate (DHQ).</text>
</comment>
<keyword evidence="13 18" id="KW-0862">Zinc</keyword>
<comment type="cofactor">
    <cofactor evidence="18">
        <name>Co(2+)</name>
        <dbReference type="ChEBI" id="CHEBI:48828"/>
    </cofactor>
    <cofactor evidence="18">
        <name>Zn(2+)</name>
        <dbReference type="ChEBI" id="CHEBI:29105"/>
    </cofactor>
    <text evidence="18">Binds 1 divalent metal cation per subunit. Can use either Co(2+) or Zn(2+).</text>
</comment>
<dbReference type="OrthoDB" id="9806583at2"/>
<keyword evidence="12 18" id="KW-0547">Nucleotide-binding</keyword>
<feature type="binding site" evidence="18">
    <location>
        <begin position="128"/>
        <end position="129"/>
    </location>
    <ligand>
        <name>NAD(+)</name>
        <dbReference type="ChEBI" id="CHEBI:57540"/>
    </ligand>
</feature>
<proteinExistence type="inferred from homology"/>
<comment type="pathway">
    <text evidence="5 18">Metabolic intermediate biosynthesis; chorismate biosynthesis; chorismate from D-erythrose 4-phosphate and phosphoenolpyruvate: step 2/7.</text>
</comment>
<dbReference type="GO" id="GO:0005737">
    <property type="term" value="C:cytoplasm"/>
    <property type="evidence" value="ECO:0007669"/>
    <property type="project" value="UniProtKB-SubCell"/>
</dbReference>
<evidence type="ECO:0000256" key="11">
    <source>
        <dbReference type="ARBA" id="ARBA00022723"/>
    </source>
</evidence>
<keyword evidence="15 18" id="KW-0057">Aromatic amino acid biosynthesis</keyword>
<evidence type="ECO:0000256" key="1">
    <source>
        <dbReference type="ARBA" id="ARBA00001393"/>
    </source>
</evidence>
<evidence type="ECO:0000256" key="7">
    <source>
        <dbReference type="ARBA" id="ARBA00013031"/>
    </source>
</evidence>
<comment type="similarity">
    <text evidence="6 18">Belongs to the sugar phosphate cyclases superfamily. Dehydroquinate synthase family.</text>
</comment>
<evidence type="ECO:0000256" key="15">
    <source>
        <dbReference type="ARBA" id="ARBA00023141"/>
    </source>
</evidence>
<dbReference type="FunFam" id="1.20.1090.10:FF:000002">
    <property type="entry name" value="3-dehydroquinate synthase"/>
    <property type="match status" value="1"/>
</dbReference>
<dbReference type="GO" id="GO:0009423">
    <property type="term" value="P:chorismate biosynthetic process"/>
    <property type="evidence" value="ECO:0007669"/>
    <property type="project" value="UniProtKB-UniRule"/>
</dbReference>
<dbReference type="GO" id="GO:0000166">
    <property type="term" value="F:nucleotide binding"/>
    <property type="evidence" value="ECO:0007669"/>
    <property type="project" value="UniProtKB-KW"/>
</dbReference>
<feature type="binding site" evidence="18">
    <location>
        <begin position="104"/>
        <end position="108"/>
    </location>
    <ligand>
        <name>NAD(+)</name>
        <dbReference type="ChEBI" id="CHEBI:57540"/>
    </ligand>
</feature>
<evidence type="ECO:0000256" key="13">
    <source>
        <dbReference type="ARBA" id="ARBA00022833"/>
    </source>
</evidence>
<dbReference type="GO" id="GO:0003856">
    <property type="term" value="F:3-dehydroquinate synthase activity"/>
    <property type="evidence" value="ECO:0007669"/>
    <property type="project" value="UniProtKB-UniRule"/>
</dbReference>
<name>A0A1C4GTM6_9GAMM</name>
<dbReference type="Pfam" id="PF24621">
    <property type="entry name" value="DHQS_C"/>
    <property type="match status" value="1"/>
</dbReference>
<dbReference type="Proteomes" id="UP000243661">
    <property type="component" value="Unassembled WGS sequence"/>
</dbReference>
<dbReference type="NCBIfam" id="TIGR01357">
    <property type="entry name" value="aroB"/>
    <property type="match status" value="1"/>
</dbReference>
<comment type="caution">
    <text evidence="18">Lacks conserved residue(s) required for the propagation of feature annotation.</text>
</comment>
<evidence type="ECO:0000259" key="20">
    <source>
        <dbReference type="Pfam" id="PF24621"/>
    </source>
</evidence>
<evidence type="ECO:0000256" key="9">
    <source>
        <dbReference type="ARBA" id="ARBA00022490"/>
    </source>
</evidence>
<dbReference type="PIRSF" id="PIRSF001455">
    <property type="entry name" value="DHQ_synth"/>
    <property type="match status" value="1"/>
</dbReference>
<evidence type="ECO:0000313" key="21">
    <source>
        <dbReference type="EMBL" id="SCC71524.1"/>
    </source>
</evidence>
<dbReference type="PANTHER" id="PTHR43622">
    <property type="entry name" value="3-DEHYDROQUINATE SYNTHASE"/>
    <property type="match status" value="1"/>
</dbReference>
<dbReference type="SUPFAM" id="SSF56796">
    <property type="entry name" value="Dehydroquinate synthase-like"/>
    <property type="match status" value="1"/>
</dbReference>
<accession>A0A1C4GTM6</accession>
<evidence type="ECO:0000259" key="19">
    <source>
        <dbReference type="Pfam" id="PF01761"/>
    </source>
</evidence>
<dbReference type="FunFam" id="3.40.50.1970:FF:000001">
    <property type="entry name" value="3-dehydroquinate synthase"/>
    <property type="match status" value="1"/>
</dbReference>
<comment type="catalytic activity">
    <reaction evidence="1 18">
        <text>7-phospho-2-dehydro-3-deoxy-D-arabino-heptonate = 3-dehydroquinate + phosphate</text>
        <dbReference type="Rhea" id="RHEA:21968"/>
        <dbReference type="ChEBI" id="CHEBI:32364"/>
        <dbReference type="ChEBI" id="CHEBI:43474"/>
        <dbReference type="ChEBI" id="CHEBI:58394"/>
        <dbReference type="EC" id="4.2.3.4"/>
    </reaction>
</comment>
<evidence type="ECO:0000256" key="18">
    <source>
        <dbReference type="HAMAP-Rule" id="MF_00110"/>
    </source>
</evidence>
<dbReference type="EMBL" id="FMBK01000004">
    <property type="protein sequence ID" value="SCC71524.1"/>
    <property type="molecule type" value="Genomic_DNA"/>
</dbReference>
<keyword evidence="16 18" id="KW-0456">Lyase</keyword>
<keyword evidence="14 18" id="KW-0520">NAD</keyword>
<dbReference type="RefSeq" id="WP_092718757.1">
    <property type="nucleotide sequence ID" value="NZ_FMBK01000004.1"/>
</dbReference>
<gene>
    <name evidence="18" type="primary">aroB</name>
    <name evidence="21" type="ORF">GA0116959_104155</name>
</gene>
<dbReference type="UniPathway" id="UPA00053">
    <property type="reaction ID" value="UER00085"/>
</dbReference>
<evidence type="ECO:0000256" key="8">
    <source>
        <dbReference type="ARBA" id="ARBA00017684"/>
    </source>
</evidence>
<dbReference type="HAMAP" id="MF_00110">
    <property type="entry name" value="DHQ_synthase"/>
    <property type="match status" value="1"/>
</dbReference>